<keyword evidence="3" id="KW-0813">Transport</keyword>
<dbReference type="Gene3D" id="3.40.50.300">
    <property type="entry name" value="P-loop containing nucleotide triphosphate hydrolases"/>
    <property type="match status" value="2"/>
</dbReference>
<keyword evidence="8" id="KW-1185">Reference proteome</keyword>
<keyword evidence="5 7" id="KW-0067">ATP-binding</keyword>
<comment type="caution">
    <text evidence="7">The sequence shown here is derived from an EMBL/GenBank/DDBJ whole genome shotgun (WGS) entry which is preliminary data.</text>
</comment>
<dbReference type="Proteomes" id="UP000766629">
    <property type="component" value="Unassembled WGS sequence"/>
</dbReference>
<evidence type="ECO:0000256" key="3">
    <source>
        <dbReference type="ARBA" id="ARBA00022448"/>
    </source>
</evidence>
<accession>A0ABS7NJT1</accession>
<proteinExistence type="inferred from homology"/>
<evidence type="ECO:0000256" key="5">
    <source>
        <dbReference type="ARBA" id="ARBA00022840"/>
    </source>
</evidence>
<dbReference type="CDD" id="cd03257">
    <property type="entry name" value="ABC_NikE_OppD_transporters"/>
    <property type="match status" value="2"/>
</dbReference>
<evidence type="ECO:0000256" key="4">
    <source>
        <dbReference type="ARBA" id="ARBA00022741"/>
    </source>
</evidence>
<dbReference type="PROSITE" id="PS00211">
    <property type="entry name" value="ABC_TRANSPORTER_1"/>
    <property type="match status" value="2"/>
</dbReference>
<dbReference type="SUPFAM" id="SSF52540">
    <property type="entry name" value="P-loop containing nucleoside triphosphate hydrolases"/>
    <property type="match status" value="2"/>
</dbReference>
<reference evidence="7 8" key="1">
    <citation type="submission" date="2021-06" db="EMBL/GenBank/DDBJ databases">
        <title>50 bacteria genomes isolated from Dapeng, Shenzhen, China.</title>
        <authorList>
            <person name="Zheng W."/>
            <person name="Yu S."/>
            <person name="Huang Y."/>
        </authorList>
    </citation>
    <scope>NUCLEOTIDE SEQUENCE [LARGE SCALE GENOMIC DNA]</scope>
    <source>
        <strain evidence="7 8">DP1N14-2</strain>
    </source>
</reference>
<dbReference type="RefSeq" id="WP_222509488.1">
    <property type="nucleotide sequence ID" value="NZ_JAHVJA010000010.1"/>
</dbReference>
<comment type="similarity">
    <text evidence="2">Belongs to the ABC transporter superfamily.</text>
</comment>
<feature type="domain" description="ABC transporter" evidence="6">
    <location>
        <begin position="268"/>
        <end position="516"/>
    </location>
</feature>
<dbReference type="EMBL" id="JAHVJA010000010">
    <property type="protein sequence ID" value="MBY6141449.1"/>
    <property type="molecule type" value="Genomic_DNA"/>
</dbReference>
<dbReference type="InterPro" id="IPR003593">
    <property type="entry name" value="AAA+_ATPase"/>
</dbReference>
<feature type="domain" description="ABC transporter" evidence="6">
    <location>
        <begin position="1"/>
        <end position="249"/>
    </location>
</feature>
<evidence type="ECO:0000259" key="6">
    <source>
        <dbReference type="PROSITE" id="PS50893"/>
    </source>
</evidence>
<dbReference type="SMART" id="SM00382">
    <property type="entry name" value="AAA"/>
    <property type="match status" value="2"/>
</dbReference>
<dbReference type="InterPro" id="IPR050319">
    <property type="entry name" value="ABC_transp_ATP-bind"/>
</dbReference>
<organism evidence="7 8">
    <name type="scientific">Leisingera daeponensis</name>
    <dbReference type="NCBI Taxonomy" id="405746"/>
    <lineage>
        <taxon>Bacteria</taxon>
        <taxon>Pseudomonadati</taxon>
        <taxon>Pseudomonadota</taxon>
        <taxon>Alphaproteobacteria</taxon>
        <taxon>Rhodobacterales</taxon>
        <taxon>Roseobacteraceae</taxon>
        <taxon>Leisingera</taxon>
    </lineage>
</organism>
<dbReference type="GO" id="GO:0005524">
    <property type="term" value="F:ATP binding"/>
    <property type="evidence" value="ECO:0007669"/>
    <property type="project" value="UniProtKB-KW"/>
</dbReference>
<dbReference type="Pfam" id="PF08352">
    <property type="entry name" value="oligo_HPY"/>
    <property type="match status" value="2"/>
</dbReference>
<evidence type="ECO:0000313" key="7">
    <source>
        <dbReference type="EMBL" id="MBY6141449.1"/>
    </source>
</evidence>
<dbReference type="Pfam" id="PF00005">
    <property type="entry name" value="ABC_tran"/>
    <property type="match status" value="2"/>
</dbReference>
<evidence type="ECO:0000256" key="1">
    <source>
        <dbReference type="ARBA" id="ARBA00004417"/>
    </source>
</evidence>
<comment type="subcellular location">
    <subcellularLocation>
        <location evidence="1">Cell inner membrane</location>
        <topology evidence="1">Peripheral membrane protein</topology>
    </subcellularLocation>
</comment>
<sequence>MTLLDVTSLSLKIGAFRVLKDVSFHVEPGEIVAVTGESGSGKSMTAFAIMQLLPDLARTKGYITLDGTQLLEQSEERMCAIRGQSVGMVFQEPMTALNPVKTIGEQVMETILIHTAMPREQAEARAREVLERVGLPADRFPLSRYPHELSGGQRQRVVIAMAIALRPKLLIADEPTTALDVTTQAQILALLKDLVQDYGMGLLIITHDLAVVADLADRIVVMRHGEVVETGHTDWLLRNMRHPYTRMLFAASNHQVALPQPPAPAPLLEVRNAVRDYKTPRKSLFSKPGAFRAVKNVSFTLNRGERLGLVGESGCGKSTLTRAILGLEPLQGGEIRLDGEPVTTQPAPETRRRMQVVFQDPYGSFNPRHRVERLITEPFHTLPDPPTGAARRDLIAETLTGVGLKPEDAGKYIHQFSGGQRQRIAIARALITRPELIIFDEAVSALDVSVRARILDLLAELCAAYSLTYLFISHDLSVVRTITDRCLVMKQGEIVEQGDTEQVFANPQHPYTRQLIAAAPVLPGTSDPERSPQHV</sequence>
<dbReference type="InterPro" id="IPR003439">
    <property type="entry name" value="ABC_transporter-like_ATP-bd"/>
</dbReference>
<dbReference type="PANTHER" id="PTHR43776:SF7">
    <property type="entry name" value="D,D-DIPEPTIDE TRANSPORT ATP-BINDING PROTEIN DDPF-RELATED"/>
    <property type="match status" value="1"/>
</dbReference>
<dbReference type="NCBIfam" id="NF008453">
    <property type="entry name" value="PRK11308.1"/>
    <property type="match status" value="2"/>
</dbReference>
<dbReference type="NCBIfam" id="NF007739">
    <property type="entry name" value="PRK10419.1"/>
    <property type="match status" value="2"/>
</dbReference>
<dbReference type="PROSITE" id="PS50893">
    <property type="entry name" value="ABC_TRANSPORTER_2"/>
    <property type="match status" value="2"/>
</dbReference>
<name>A0ABS7NJT1_9RHOB</name>
<evidence type="ECO:0000256" key="2">
    <source>
        <dbReference type="ARBA" id="ARBA00005417"/>
    </source>
</evidence>
<protein>
    <submittedName>
        <fullName evidence="7">ABC transporter ATP-binding protein</fullName>
    </submittedName>
</protein>
<dbReference type="InterPro" id="IPR013563">
    <property type="entry name" value="Oligopep_ABC_C"/>
</dbReference>
<gene>
    <name evidence="7" type="ORF">KUV26_18570</name>
</gene>
<dbReference type="InterPro" id="IPR017871">
    <property type="entry name" value="ABC_transporter-like_CS"/>
</dbReference>
<evidence type="ECO:0000313" key="8">
    <source>
        <dbReference type="Proteomes" id="UP000766629"/>
    </source>
</evidence>
<keyword evidence="4" id="KW-0547">Nucleotide-binding</keyword>
<dbReference type="PANTHER" id="PTHR43776">
    <property type="entry name" value="TRANSPORT ATP-BINDING PROTEIN"/>
    <property type="match status" value="1"/>
</dbReference>
<dbReference type="InterPro" id="IPR027417">
    <property type="entry name" value="P-loop_NTPase"/>
</dbReference>